<evidence type="ECO:0000256" key="2">
    <source>
        <dbReference type="ARBA" id="ARBA00022630"/>
    </source>
</evidence>
<evidence type="ECO:0000256" key="3">
    <source>
        <dbReference type="ARBA" id="ARBA00022643"/>
    </source>
</evidence>
<dbReference type="PANTHER" id="PTHR45846">
    <property type="entry name" value="TRNA-DIHYDROURIDINE(47) SYNTHASE [NAD(P)(+)]-LIKE"/>
    <property type="match status" value="1"/>
</dbReference>
<keyword evidence="9" id="KW-0547">Nucleotide-binding</keyword>
<evidence type="ECO:0000313" key="12">
    <source>
        <dbReference type="Proteomes" id="UP000321595"/>
    </source>
</evidence>
<organism evidence="11 12">
    <name type="scientific">Microvenator marinus</name>
    <dbReference type="NCBI Taxonomy" id="2600177"/>
    <lineage>
        <taxon>Bacteria</taxon>
        <taxon>Deltaproteobacteria</taxon>
        <taxon>Bradymonadales</taxon>
        <taxon>Microvenatoraceae</taxon>
        <taxon>Microvenator</taxon>
    </lineage>
</organism>
<feature type="binding site" evidence="9">
    <location>
        <position position="84"/>
    </location>
    <ligand>
        <name>FMN</name>
        <dbReference type="ChEBI" id="CHEBI:58210"/>
    </ligand>
</feature>
<dbReference type="GO" id="GO:0017150">
    <property type="term" value="F:tRNA dihydrouridine synthase activity"/>
    <property type="evidence" value="ECO:0007669"/>
    <property type="project" value="InterPro"/>
</dbReference>
<keyword evidence="2 7" id="KW-0285">Flavoprotein</keyword>
<evidence type="ECO:0000259" key="10">
    <source>
        <dbReference type="Pfam" id="PF01207"/>
    </source>
</evidence>
<dbReference type="EMBL" id="CP042467">
    <property type="protein sequence ID" value="QED29008.1"/>
    <property type="molecule type" value="Genomic_DNA"/>
</dbReference>
<name>A0A5B8XVQ8_9DELT</name>
<dbReference type="Gene3D" id="3.20.20.70">
    <property type="entry name" value="Aldolase class I"/>
    <property type="match status" value="1"/>
</dbReference>
<feature type="binding site" evidence="9">
    <location>
        <position position="153"/>
    </location>
    <ligand>
        <name>FMN</name>
        <dbReference type="ChEBI" id="CHEBI:58210"/>
    </ligand>
</feature>
<keyword evidence="6 7" id="KW-0560">Oxidoreductase</keyword>
<dbReference type="CDD" id="cd02801">
    <property type="entry name" value="DUS_like_FMN"/>
    <property type="match status" value="1"/>
</dbReference>
<accession>A0A5B8XVQ8</accession>
<evidence type="ECO:0000256" key="1">
    <source>
        <dbReference type="ARBA" id="ARBA00001917"/>
    </source>
</evidence>
<dbReference type="RefSeq" id="WP_146961937.1">
    <property type="nucleotide sequence ID" value="NZ_CP042467.1"/>
</dbReference>
<comment type="similarity">
    <text evidence="7">Belongs to the dus family.</text>
</comment>
<evidence type="ECO:0000256" key="9">
    <source>
        <dbReference type="PIRSR" id="PIRSR006621-2"/>
    </source>
</evidence>
<keyword evidence="3 7" id="KW-0288">FMN</keyword>
<sequence length="357" mass="39282">MNEQLPPSPEKISYDVGGITISPAVVLAPMEGVTNIVFRRLIRSLGGPGLTYTEFFPSKSIAETQGKVLDEIAFDPEEYPIAIQIFGRDPAVMAEAAAVVQDLGATIVDINMGCPSKKVCARSGGSALMREPELAVEIVRAVRKVVTVPLTVKMRTGYDHDNKNAPELAWRFQEEGVDALTIHWRTKVDLYSGVRDVTPIAEAVQRVKIPVLGNGDVVDVPSAHAMMQETGCAGVMIGRGAVQDPWLLLKIARWMRNEPQPVINARERERVLLLYHEKISEAFGAERAALNRLKMVAKYFAEPLVFGKSFRKAVTRSQETSEALDHIRTYFSLLEAWEAGDLGAFDGTIFDEMEAAA</sequence>
<evidence type="ECO:0000313" key="11">
    <source>
        <dbReference type="EMBL" id="QED29008.1"/>
    </source>
</evidence>
<keyword evidence="5" id="KW-0521">NADP</keyword>
<feature type="binding site" evidence="9">
    <location>
        <position position="183"/>
    </location>
    <ligand>
        <name>FMN</name>
        <dbReference type="ChEBI" id="CHEBI:58210"/>
    </ligand>
</feature>
<dbReference type="InterPro" id="IPR018517">
    <property type="entry name" value="tRNA_hU_synthase_CS"/>
</dbReference>
<dbReference type="InterPro" id="IPR013785">
    <property type="entry name" value="Aldolase_TIM"/>
</dbReference>
<feature type="active site" description="Proton donor" evidence="8">
    <location>
        <position position="114"/>
    </location>
</feature>
<dbReference type="InterPro" id="IPR001269">
    <property type="entry name" value="DUS_fam"/>
</dbReference>
<dbReference type="GO" id="GO:0050660">
    <property type="term" value="F:flavin adenine dinucleotide binding"/>
    <property type="evidence" value="ECO:0007669"/>
    <property type="project" value="InterPro"/>
</dbReference>
<feature type="domain" description="DUS-like FMN-binding" evidence="10">
    <location>
        <begin position="27"/>
        <end position="328"/>
    </location>
</feature>
<evidence type="ECO:0000256" key="6">
    <source>
        <dbReference type="ARBA" id="ARBA00023002"/>
    </source>
</evidence>
<dbReference type="Pfam" id="PF01207">
    <property type="entry name" value="Dus"/>
    <property type="match status" value="1"/>
</dbReference>
<proteinExistence type="inferred from homology"/>
<dbReference type="EC" id="1.3.1.-" evidence="7"/>
<evidence type="ECO:0000256" key="8">
    <source>
        <dbReference type="PIRSR" id="PIRSR006621-1"/>
    </source>
</evidence>
<keyword evidence="4 7" id="KW-0819">tRNA processing</keyword>
<dbReference type="SUPFAM" id="SSF51395">
    <property type="entry name" value="FMN-linked oxidoreductases"/>
    <property type="match status" value="1"/>
</dbReference>
<dbReference type="Proteomes" id="UP000321595">
    <property type="component" value="Chromosome"/>
</dbReference>
<dbReference type="KEGG" id="bbae:FRD01_17535"/>
<gene>
    <name evidence="11" type="ORF">FRD01_17535</name>
</gene>
<reference evidence="11 12" key="1">
    <citation type="submission" date="2019-08" db="EMBL/GenBank/DDBJ databases">
        <authorList>
            <person name="Liang Q."/>
        </authorList>
    </citation>
    <scope>NUCLEOTIDE SEQUENCE [LARGE SCALE GENOMIC DNA]</scope>
    <source>
        <strain evidence="11 12">V1718</strain>
    </source>
</reference>
<dbReference type="AlphaFoldDB" id="A0A5B8XVQ8"/>
<dbReference type="OrthoDB" id="9764501at2"/>
<feature type="binding site" evidence="9">
    <location>
        <begin position="238"/>
        <end position="239"/>
    </location>
    <ligand>
        <name>FMN</name>
        <dbReference type="ChEBI" id="CHEBI:58210"/>
    </ligand>
</feature>
<comment type="function">
    <text evidence="7">Catalyzes the synthesis of 5,6-dihydrouridine (D), a modified base found in the D-loop of most tRNAs, via the reduction of the C5-C6 double bond in target uridines.</text>
</comment>
<dbReference type="GO" id="GO:0003723">
    <property type="term" value="F:RNA binding"/>
    <property type="evidence" value="ECO:0007669"/>
    <property type="project" value="TreeGrafter"/>
</dbReference>
<evidence type="ECO:0000256" key="7">
    <source>
        <dbReference type="PIRNR" id="PIRNR006621"/>
    </source>
</evidence>
<dbReference type="PANTHER" id="PTHR45846:SF1">
    <property type="entry name" value="TRNA-DIHYDROURIDINE(47) SYNTHASE [NAD(P)(+)]-LIKE"/>
    <property type="match status" value="1"/>
</dbReference>
<evidence type="ECO:0000256" key="5">
    <source>
        <dbReference type="ARBA" id="ARBA00022857"/>
    </source>
</evidence>
<dbReference type="PIRSF" id="PIRSF006621">
    <property type="entry name" value="Dus"/>
    <property type="match status" value="1"/>
</dbReference>
<keyword evidence="12" id="KW-1185">Reference proteome</keyword>
<evidence type="ECO:0000256" key="4">
    <source>
        <dbReference type="ARBA" id="ARBA00022694"/>
    </source>
</evidence>
<protein>
    <recommendedName>
        <fullName evidence="7">tRNA-dihydrouridine synthase</fullName>
        <ecNumber evidence="7">1.3.1.-</ecNumber>
    </recommendedName>
</protein>
<comment type="cofactor">
    <cofactor evidence="1 7 9">
        <name>FMN</name>
        <dbReference type="ChEBI" id="CHEBI:58210"/>
    </cofactor>
</comment>
<dbReference type="InterPro" id="IPR035587">
    <property type="entry name" value="DUS-like_FMN-bd"/>
</dbReference>
<dbReference type="PROSITE" id="PS01136">
    <property type="entry name" value="UPF0034"/>
    <property type="match status" value="1"/>
</dbReference>